<gene>
    <name evidence="1" type="ORF">LTS18_012057</name>
</gene>
<dbReference type="Proteomes" id="UP001186974">
    <property type="component" value="Unassembled WGS sequence"/>
</dbReference>
<proteinExistence type="predicted"/>
<feature type="non-terminal residue" evidence="1">
    <location>
        <position position="1"/>
    </location>
</feature>
<protein>
    <submittedName>
        <fullName evidence="1">Uncharacterized protein</fullName>
    </submittedName>
</protein>
<comment type="caution">
    <text evidence="1">The sequence shown here is derived from an EMBL/GenBank/DDBJ whole genome shotgun (WGS) entry which is preliminary data.</text>
</comment>
<evidence type="ECO:0000313" key="1">
    <source>
        <dbReference type="EMBL" id="KAK3063874.1"/>
    </source>
</evidence>
<sequence length="223" mass="24607">HSEWFLKLCIVHFYFRLADGSTYMHLASRAAWAFIVLTFIGVLISTLLECRPLSLFWAYSPGKDIACQKGLANLLTMAIANIVTDIMLIMLPIPVLWNMTMSTSKKIQVILLFSVGIFVVCVTIARLPLIIDDSVAQSVRSLWASIEIATACLVANMSFYYALLKDLRYGHSEARASLSAASRNSAMSTLVPLRMGNGELTWCTSKLGVTYTERKGESGPDIG</sequence>
<accession>A0ACC3D9T4</accession>
<reference evidence="1" key="1">
    <citation type="submission" date="2024-09" db="EMBL/GenBank/DDBJ databases">
        <title>Black Yeasts Isolated from many extreme environments.</title>
        <authorList>
            <person name="Coleine C."/>
            <person name="Stajich J.E."/>
            <person name="Selbmann L."/>
        </authorList>
    </citation>
    <scope>NUCLEOTIDE SEQUENCE</scope>
    <source>
        <strain evidence="1">CCFEE 5737</strain>
    </source>
</reference>
<name>A0ACC3D9T4_9PEZI</name>
<organism evidence="1 2">
    <name type="scientific">Coniosporium uncinatum</name>
    <dbReference type="NCBI Taxonomy" id="93489"/>
    <lineage>
        <taxon>Eukaryota</taxon>
        <taxon>Fungi</taxon>
        <taxon>Dikarya</taxon>
        <taxon>Ascomycota</taxon>
        <taxon>Pezizomycotina</taxon>
        <taxon>Dothideomycetes</taxon>
        <taxon>Dothideomycetes incertae sedis</taxon>
        <taxon>Coniosporium</taxon>
    </lineage>
</organism>
<dbReference type="EMBL" id="JAWDJW010006689">
    <property type="protein sequence ID" value="KAK3063874.1"/>
    <property type="molecule type" value="Genomic_DNA"/>
</dbReference>
<keyword evidence="2" id="KW-1185">Reference proteome</keyword>
<evidence type="ECO:0000313" key="2">
    <source>
        <dbReference type="Proteomes" id="UP001186974"/>
    </source>
</evidence>